<evidence type="ECO:0000256" key="8">
    <source>
        <dbReference type="ARBA" id="ARBA00022989"/>
    </source>
</evidence>
<proteinExistence type="predicted"/>
<feature type="transmembrane region" description="Helical" evidence="11">
    <location>
        <begin position="318"/>
        <end position="338"/>
    </location>
</feature>
<feature type="domain" description="PTS EIIC type-1" evidence="14">
    <location>
        <begin position="100"/>
        <end position="452"/>
    </location>
</feature>
<keyword evidence="6" id="KW-0598">Phosphotransferase system</keyword>
<feature type="transmembrane region" description="Helical" evidence="11">
    <location>
        <begin position="350"/>
        <end position="371"/>
    </location>
</feature>
<dbReference type="SUPFAM" id="SSF55604">
    <property type="entry name" value="Glucose permease domain IIB"/>
    <property type="match status" value="1"/>
</dbReference>
<dbReference type="Gene3D" id="2.70.70.10">
    <property type="entry name" value="Glucose Permease (Domain IIA)"/>
    <property type="match status" value="1"/>
</dbReference>
<dbReference type="InterPro" id="IPR013013">
    <property type="entry name" value="PTS_EIIC_1"/>
</dbReference>
<evidence type="ECO:0000256" key="4">
    <source>
        <dbReference type="ARBA" id="ARBA00022597"/>
    </source>
</evidence>
<dbReference type="PROSITE" id="PS51103">
    <property type="entry name" value="PTS_EIIC_TYPE_1"/>
    <property type="match status" value="1"/>
</dbReference>
<dbReference type="PANTHER" id="PTHR30175">
    <property type="entry name" value="PHOSPHOTRANSFERASE SYSTEM TRANSPORT PROTEIN"/>
    <property type="match status" value="1"/>
</dbReference>
<dbReference type="InterPro" id="IPR001996">
    <property type="entry name" value="PTS_IIB_1"/>
</dbReference>
<feature type="transmembrane region" description="Helical" evidence="11">
    <location>
        <begin position="280"/>
        <end position="306"/>
    </location>
</feature>
<keyword evidence="16" id="KW-1185">Reference proteome</keyword>
<feature type="transmembrane region" description="Helical" evidence="11">
    <location>
        <begin position="236"/>
        <end position="260"/>
    </location>
</feature>
<keyword evidence="5" id="KW-0808">Transferase</keyword>
<dbReference type="Pfam" id="PF02378">
    <property type="entry name" value="PTS_EIIC"/>
    <property type="match status" value="1"/>
</dbReference>
<feature type="transmembrane region" description="Helical" evidence="11">
    <location>
        <begin position="165"/>
        <end position="184"/>
    </location>
</feature>
<accession>A0ABR6CQJ6</accession>
<evidence type="ECO:0000259" key="14">
    <source>
        <dbReference type="PROSITE" id="PS51103"/>
    </source>
</evidence>
<name>A0ABR6CQJ6_9BACI</name>
<dbReference type="NCBIfam" id="TIGR00830">
    <property type="entry name" value="PTBA"/>
    <property type="match status" value="1"/>
</dbReference>
<keyword evidence="4" id="KW-0762">Sugar transport</keyword>
<dbReference type="Gene3D" id="3.30.1360.60">
    <property type="entry name" value="Glucose permease domain IIB"/>
    <property type="match status" value="1"/>
</dbReference>
<evidence type="ECO:0000256" key="5">
    <source>
        <dbReference type="ARBA" id="ARBA00022679"/>
    </source>
</evidence>
<sequence>MNDQQIVKKILQQIGGEKNVSSLVTSATQIVIEVKDKTKANKLALENTEGVISVEEINGQFLVKVEGPVENLLKEINKLGDFTESNSDEEKETVMNKILGIIGGSFAPILGVLAGAGLLSALLAVLTMLGWVSSESGTYAILSAAGHAVFYFLPIFLGITLSIKLGANAYVGGTIGAALLEPHFTELIANGAKHVDFMGIPVVLMNYSSTVFPIFIAVSIYAVLEKFLKKIIYKDIQMFINPLISLVIIVPLTVLVFGPFGTYVGEGIGAVIEFLSSRSGLLTGAVLGAVWTFLTLLGLHWAVIPIAIANLANGPDPIVGMAAAAPFAQIGMAIAVLLKTKDKNLKTLAGSAIVPGALAGTTEIINYGILLRYKRTMVYVALAGAVGGAINGALGAKMTVFALPSLLSIPAFTPIGLYVIGITVALVLGFILTYVFGFEDKNNKVTSKSIFETSLISVKTETIASPLSGELVPLSQFNDPLFSTETVGKGITIEPEIGKVVSPADGVITTLFPTEHAVGITSEGGAEILIFIGSDTVNLKGQYFTSHIILGDKVKQGDLLIEFDMEKIKEAGFQVTTPVVITNTSQYLDVTHTNNATVRANEDLLTVIV</sequence>
<evidence type="ECO:0000256" key="3">
    <source>
        <dbReference type="ARBA" id="ARBA00022475"/>
    </source>
</evidence>
<evidence type="ECO:0000313" key="15">
    <source>
        <dbReference type="EMBL" id="MBA9026976.1"/>
    </source>
</evidence>
<evidence type="ECO:0000256" key="10">
    <source>
        <dbReference type="PROSITE-ProRule" id="PRU00421"/>
    </source>
</evidence>
<keyword evidence="3" id="KW-1003">Cell membrane</keyword>
<dbReference type="Proteomes" id="UP000626697">
    <property type="component" value="Unassembled WGS sequence"/>
</dbReference>
<feature type="transmembrane region" description="Helical" evidence="11">
    <location>
        <begin position="204"/>
        <end position="224"/>
    </location>
</feature>
<evidence type="ECO:0000256" key="6">
    <source>
        <dbReference type="ARBA" id="ARBA00022683"/>
    </source>
</evidence>
<evidence type="ECO:0000256" key="7">
    <source>
        <dbReference type="ARBA" id="ARBA00022692"/>
    </source>
</evidence>
<dbReference type="InterPro" id="IPR003352">
    <property type="entry name" value="PTS_EIIC"/>
</dbReference>
<organism evidence="15 16">
    <name type="scientific">Peribacillus huizhouensis</name>
    <dbReference type="NCBI Taxonomy" id="1501239"/>
    <lineage>
        <taxon>Bacteria</taxon>
        <taxon>Bacillati</taxon>
        <taxon>Bacillota</taxon>
        <taxon>Bacilli</taxon>
        <taxon>Bacillales</taxon>
        <taxon>Bacillaceae</taxon>
        <taxon>Peribacillus</taxon>
    </lineage>
</organism>
<feature type="transmembrane region" description="Helical" evidence="11">
    <location>
        <begin position="98"/>
        <end position="131"/>
    </location>
</feature>
<protein>
    <submittedName>
        <fullName evidence="15">PTS system beta-glucosides-specific IIC component</fullName>
    </submittedName>
</protein>
<comment type="caution">
    <text evidence="10">Lacks conserved residue(s) required for the propagation of feature annotation.</text>
</comment>
<dbReference type="PROSITE" id="PS51093">
    <property type="entry name" value="PTS_EIIA_TYPE_1"/>
    <property type="match status" value="1"/>
</dbReference>
<feature type="domain" description="PTS EIIA type-1" evidence="12">
    <location>
        <begin position="479"/>
        <end position="583"/>
    </location>
</feature>
<dbReference type="Pfam" id="PF00358">
    <property type="entry name" value="PTS_EIIA_1"/>
    <property type="match status" value="1"/>
</dbReference>
<dbReference type="RefSeq" id="WP_182502633.1">
    <property type="nucleotide sequence ID" value="NZ_JACJHX010000005.1"/>
</dbReference>
<keyword evidence="9 11" id="KW-0472">Membrane</keyword>
<dbReference type="EMBL" id="JACJHX010000005">
    <property type="protein sequence ID" value="MBA9026976.1"/>
    <property type="molecule type" value="Genomic_DNA"/>
</dbReference>
<evidence type="ECO:0000256" key="2">
    <source>
        <dbReference type="ARBA" id="ARBA00022448"/>
    </source>
</evidence>
<dbReference type="InterPro" id="IPR050558">
    <property type="entry name" value="PTS_Sugar-Specific_Components"/>
</dbReference>
<keyword evidence="2" id="KW-0813">Transport</keyword>
<feature type="transmembrane region" description="Helical" evidence="11">
    <location>
        <begin position="378"/>
        <end position="403"/>
    </location>
</feature>
<dbReference type="PANTHER" id="PTHR30175:SF1">
    <property type="entry name" value="PTS SYSTEM ARBUTIN-, CELLOBIOSE-, AND SALICIN-SPECIFIC EIIBC COMPONENT-RELATED"/>
    <property type="match status" value="1"/>
</dbReference>
<feature type="transmembrane region" description="Helical" evidence="11">
    <location>
        <begin position="137"/>
        <end position="158"/>
    </location>
</feature>
<comment type="subcellular location">
    <subcellularLocation>
        <location evidence="1">Cell membrane</location>
        <topology evidence="1">Multi-pass membrane protein</topology>
    </subcellularLocation>
</comment>
<dbReference type="PROSITE" id="PS51098">
    <property type="entry name" value="PTS_EIIB_TYPE_1"/>
    <property type="match status" value="1"/>
</dbReference>
<evidence type="ECO:0000256" key="11">
    <source>
        <dbReference type="SAM" id="Phobius"/>
    </source>
</evidence>
<dbReference type="InterPro" id="IPR036878">
    <property type="entry name" value="Glu_permease_IIB"/>
</dbReference>
<keyword evidence="8 11" id="KW-1133">Transmembrane helix</keyword>
<evidence type="ECO:0000313" key="16">
    <source>
        <dbReference type="Proteomes" id="UP000626697"/>
    </source>
</evidence>
<keyword evidence="7 11" id="KW-0812">Transmembrane</keyword>
<evidence type="ECO:0000256" key="9">
    <source>
        <dbReference type="ARBA" id="ARBA00023136"/>
    </source>
</evidence>
<comment type="caution">
    <text evidence="15">The sequence shown here is derived from an EMBL/GenBank/DDBJ whole genome shotgun (WGS) entry which is preliminary data.</text>
</comment>
<dbReference type="InterPro" id="IPR011055">
    <property type="entry name" value="Dup_hybrid_motif"/>
</dbReference>
<evidence type="ECO:0000259" key="13">
    <source>
        <dbReference type="PROSITE" id="PS51098"/>
    </source>
</evidence>
<reference evidence="15 16" key="1">
    <citation type="submission" date="2020-08" db="EMBL/GenBank/DDBJ databases">
        <title>Genomic Encyclopedia of Type Strains, Phase IV (KMG-IV): sequencing the most valuable type-strain genomes for metagenomic binning, comparative biology and taxonomic classification.</title>
        <authorList>
            <person name="Goeker M."/>
        </authorList>
    </citation>
    <scope>NUCLEOTIDE SEQUENCE [LARGE SCALE GENOMIC DNA]</scope>
    <source>
        <strain evidence="15 16">DSM 105481</strain>
    </source>
</reference>
<feature type="transmembrane region" description="Helical" evidence="11">
    <location>
        <begin position="415"/>
        <end position="438"/>
    </location>
</feature>
<dbReference type="SUPFAM" id="SSF51261">
    <property type="entry name" value="Duplicated hybrid motif"/>
    <property type="match status" value="1"/>
</dbReference>
<dbReference type="InterPro" id="IPR001127">
    <property type="entry name" value="PTS_EIIA_1_perm"/>
</dbReference>
<evidence type="ECO:0000259" key="12">
    <source>
        <dbReference type="PROSITE" id="PS51093"/>
    </source>
</evidence>
<evidence type="ECO:0000256" key="1">
    <source>
        <dbReference type="ARBA" id="ARBA00004651"/>
    </source>
</evidence>
<feature type="domain" description="PTS EIIB type-1" evidence="13">
    <location>
        <begin position="4"/>
        <end position="86"/>
    </location>
</feature>
<gene>
    <name evidence="15" type="ORF">HNP81_002261</name>
</gene>